<dbReference type="OrthoDB" id="63070at2759"/>
<dbReference type="PROSITE" id="PS00678">
    <property type="entry name" value="WD_REPEATS_1"/>
    <property type="match status" value="1"/>
</dbReference>
<dbReference type="AlphaFoldDB" id="A0A0N4U3D3"/>
<dbReference type="PROSITE" id="PS50082">
    <property type="entry name" value="WD_REPEATS_2"/>
    <property type="match status" value="3"/>
</dbReference>
<keyword evidence="5" id="KW-0862">Zinc</keyword>
<dbReference type="Pfam" id="PF00400">
    <property type="entry name" value="WD40"/>
    <property type="match status" value="3"/>
</dbReference>
<dbReference type="Gene3D" id="2.130.10.10">
    <property type="entry name" value="YVTN repeat-like/Quinoprotein amine dehydrogenase"/>
    <property type="match status" value="2"/>
</dbReference>
<keyword evidence="1 7" id="KW-0853">WD repeat</keyword>
<organism evidence="10 12">
    <name type="scientific">Dracunculus medinensis</name>
    <name type="common">Guinea worm</name>
    <dbReference type="NCBI Taxonomy" id="318479"/>
    <lineage>
        <taxon>Eukaryota</taxon>
        <taxon>Metazoa</taxon>
        <taxon>Ecdysozoa</taxon>
        <taxon>Nematoda</taxon>
        <taxon>Chromadorea</taxon>
        <taxon>Rhabditida</taxon>
        <taxon>Spirurina</taxon>
        <taxon>Dracunculoidea</taxon>
        <taxon>Dracunculidae</taxon>
        <taxon>Dracunculus</taxon>
    </lineage>
</organism>
<dbReference type="PROSITE" id="PS50178">
    <property type="entry name" value="ZF_FYVE"/>
    <property type="match status" value="1"/>
</dbReference>
<keyword evidence="3" id="KW-0677">Repeat</keyword>
<evidence type="ECO:0000313" key="11">
    <source>
        <dbReference type="Proteomes" id="UP000274756"/>
    </source>
</evidence>
<dbReference type="SUPFAM" id="SSF50978">
    <property type="entry name" value="WD40 repeat-like"/>
    <property type="match status" value="1"/>
</dbReference>
<proteinExistence type="predicted"/>
<reference evidence="12" key="1">
    <citation type="submission" date="2017-02" db="UniProtKB">
        <authorList>
            <consortium name="WormBaseParasite"/>
        </authorList>
    </citation>
    <scope>IDENTIFICATION</scope>
</reference>
<evidence type="ECO:0000256" key="3">
    <source>
        <dbReference type="ARBA" id="ARBA00022737"/>
    </source>
</evidence>
<dbReference type="PROSITE" id="PS50294">
    <property type="entry name" value="WD_REPEATS_REGION"/>
    <property type="match status" value="1"/>
</dbReference>
<dbReference type="GO" id="GO:0005769">
    <property type="term" value="C:early endosome"/>
    <property type="evidence" value="ECO:0007669"/>
    <property type="project" value="TreeGrafter"/>
</dbReference>
<dbReference type="FunFam" id="3.30.40.10:FF:000105">
    <property type="entry name" value="WD repeat and FYVE domain-containing protein 2"/>
    <property type="match status" value="1"/>
</dbReference>
<dbReference type="Pfam" id="PF01363">
    <property type="entry name" value="FYVE"/>
    <property type="match status" value="1"/>
</dbReference>
<dbReference type="InterPro" id="IPR013083">
    <property type="entry name" value="Znf_RING/FYVE/PHD"/>
</dbReference>
<evidence type="ECO:0000256" key="7">
    <source>
        <dbReference type="PROSITE-ProRule" id="PRU00221"/>
    </source>
</evidence>
<keyword evidence="11" id="KW-1185">Reference proteome</keyword>
<evidence type="ECO:0000313" key="9">
    <source>
        <dbReference type="EMBL" id="VDN55620.1"/>
    </source>
</evidence>
<evidence type="ECO:0000256" key="6">
    <source>
        <dbReference type="PROSITE-ProRule" id="PRU00091"/>
    </source>
</evidence>
<dbReference type="SMART" id="SM00320">
    <property type="entry name" value="WD40"/>
    <property type="match status" value="6"/>
</dbReference>
<dbReference type="GO" id="GO:0008270">
    <property type="term" value="F:zinc ion binding"/>
    <property type="evidence" value="ECO:0007669"/>
    <property type="project" value="UniProtKB-KW"/>
</dbReference>
<evidence type="ECO:0000313" key="10">
    <source>
        <dbReference type="Proteomes" id="UP000038040"/>
    </source>
</evidence>
<dbReference type="InterPro" id="IPR000306">
    <property type="entry name" value="Znf_FYVE"/>
</dbReference>
<protein>
    <submittedName>
        <fullName evidence="12">FYVE-type domain-containing protein</fullName>
    </submittedName>
</protein>
<dbReference type="SUPFAM" id="SSF57903">
    <property type="entry name" value="FYVE/PHD zinc finger"/>
    <property type="match status" value="1"/>
</dbReference>
<evidence type="ECO:0000256" key="4">
    <source>
        <dbReference type="ARBA" id="ARBA00022771"/>
    </source>
</evidence>
<dbReference type="InterPro" id="IPR036322">
    <property type="entry name" value="WD40_repeat_dom_sf"/>
</dbReference>
<dbReference type="PANTHER" id="PTHR46189:SF1">
    <property type="entry name" value="LD41958P"/>
    <property type="match status" value="1"/>
</dbReference>
<feature type="repeat" description="WD" evidence="7">
    <location>
        <begin position="209"/>
        <end position="242"/>
    </location>
</feature>
<name>A0A0N4U3D3_DRAME</name>
<dbReference type="InterPro" id="IPR015943">
    <property type="entry name" value="WD40/YVTN_repeat-like_dom_sf"/>
</dbReference>
<dbReference type="InterPro" id="IPR019775">
    <property type="entry name" value="WD40_repeat_CS"/>
</dbReference>
<dbReference type="InterPro" id="IPR017455">
    <property type="entry name" value="Znf_FYVE-rel"/>
</dbReference>
<dbReference type="InterPro" id="IPR042234">
    <property type="entry name" value="WDFY1/WDFY2"/>
</dbReference>
<dbReference type="WBParaSite" id="DME_0000123301-mRNA-1">
    <property type="protein sequence ID" value="DME_0000123301-mRNA-1"/>
    <property type="gene ID" value="DME_0000123301"/>
</dbReference>
<dbReference type="STRING" id="318479.A0A0N4U3D3"/>
<evidence type="ECO:0000313" key="12">
    <source>
        <dbReference type="WBParaSite" id="DME_0000123301-mRNA-1"/>
    </source>
</evidence>
<feature type="domain" description="FYVE-type" evidence="8">
    <location>
        <begin position="295"/>
        <end position="366"/>
    </location>
</feature>
<feature type="repeat" description="WD" evidence="7">
    <location>
        <begin position="252"/>
        <end position="293"/>
    </location>
</feature>
<dbReference type="SMART" id="SM00064">
    <property type="entry name" value="FYVE"/>
    <property type="match status" value="1"/>
</dbReference>
<keyword evidence="2" id="KW-0479">Metal-binding</keyword>
<keyword evidence="4 6" id="KW-0863">Zinc-finger</keyword>
<dbReference type="EMBL" id="UYYG01001152">
    <property type="protein sequence ID" value="VDN55620.1"/>
    <property type="molecule type" value="Genomic_DNA"/>
</dbReference>
<dbReference type="Proteomes" id="UP000038040">
    <property type="component" value="Unplaced"/>
</dbReference>
<dbReference type="InterPro" id="IPR001680">
    <property type="entry name" value="WD40_rpt"/>
</dbReference>
<dbReference type="PANTHER" id="PTHR46189">
    <property type="entry name" value="LD41958P"/>
    <property type="match status" value="1"/>
</dbReference>
<accession>A0A0N4U3D3</accession>
<gene>
    <name evidence="9" type="ORF">DME_LOCUS5593</name>
</gene>
<dbReference type="Proteomes" id="UP000274756">
    <property type="component" value="Unassembled WGS sequence"/>
</dbReference>
<evidence type="ECO:0000259" key="8">
    <source>
        <dbReference type="PROSITE" id="PS50178"/>
    </source>
</evidence>
<dbReference type="CDD" id="cd15718">
    <property type="entry name" value="FYVE_WDFY1_like"/>
    <property type="match status" value="1"/>
</dbReference>
<sequence>MINLFFVLFLFVKIPHEYKILIKIEIFAELLHKIEGHIARVNDVFLLTKEDGVITISDDRSIRIWLKRDNGQFWPSVHHYMPFAPTSMCFKEDKLRLFIGLVNGSIYEYIVADDMNSLSESRHISVHTNVVTAIYLSLECELLFSCSKDKSLIWHCSQSFVKIGYYNADSTLTAMEFDSPSGFIFVGDSSGNILLLRINGSDAQLISKLSAHTASINALSWDVKRQLLFSAGADFLVITWDIGGKRGQAFEMNAHKSKLTCLCYAQNACRLFSADENGTLVCWDMTTQRLETPEWKSSDNCQLCDSPYFWNLKEMWAKKVVGSRQHHCRTCGSAVCAHCSSNTTRYPPMGYELPVRICNACNSRMQQFPDQFDLTPLAVSCDLRHGIVCMHLQEQIGLLVTVGVDRIMMIWNIRGLV</sequence>
<dbReference type="Gene3D" id="3.30.40.10">
    <property type="entry name" value="Zinc/RING finger domain, C3HC4 (zinc finger)"/>
    <property type="match status" value="1"/>
</dbReference>
<evidence type="ECO:0000256" key="5">
    <source>
        <dbReference type="ARBA" id="ARBA00022833"/>
    </source>
</evidence>
<feature type="repeat" description="WD" evidence="7">
    <location>
        <begin position="34"/>
        <end position="65"/>
    </location>
</feature>
<evidence type="ECO:0000256" key="1">
    <source>
        <dbReference type="ARBA" id="ARBA00022574"/>
    </source>
</evidence>
<evidence type="ECO:0000256" key="2">
    <source>
        <dbReference type="ARBA" id="ARBA00022723"/>
    </source>
</evidence>
<dbReference type="InterPro" id="IPR011011">
    <property type="entry name" value="Znf_FYVE_PHD"/>
</dbReference>
<reference evidence="9 11" key="2">
    <citation type="submission" date="2018-11" db="EMBL/GenBank/DDBJ databases">
        <authorList>
            <consortium name="Pathogen Informatics"/>
        </authorList>
    </citation>
    <scope>NUCLEOTIDE SEQUENCE [LARGE SCALE GENOMIC DNA]</scope>
</reference>